<feature type="domain" description="HTH myb-type" evidence="9">
    <location>
        <begin position="10"/>
        <end position="62"/>
    </location>
</feature>
<dbReference type="SMART" id="SM00717">
    <property type="entry name" value="SANT"/>
    <property type="match status" value="3"/>
</dbReference>
<evidence type="ECO:0000259" key="9">
    <source>
        <dbReference type="PROSITE" id="PS51294"/>
    </source>
</evidence>
<feature type="domain" description="HTH myb-type" evidence="9">
    <location>
        <begin position="216"/>
        <end position="245"/>
    </location>
</feature>
<evidence type="ECO:0000313" key="10">
    <source>
        <dbReference type="EMBL" id="PWA41232.1"/>
    </source>
</evidence>
<evidence type="ECO:0000256" key="6">
    <source>
        <dbReference type="ARBA" id="ARBA00023163"/>
    </source>
</evidence>
<dbReference type="Pfam" id="PF00249">
    <property type="entry name" value="Myb_DNA-binding"/>
    <property type="match status" value="3"/>
</dbReference>
<dbReference type="STRING" id="35608.A0A2U1KWV7"/>
<evidence type="ECO:0000259" key="8">
    <source>
        <dbReference type="PROSITE" id="PS50090"/>
    </source>
</evidence>
<dbReference type="EMBL" id="PKPP01013218">
    <property type="protein sequence ID" value="PWA41232.1"/>
    <property type="molecule type" value="Genomic_DNA"/>
</dbReference>
<dbReference type="PANTHER" id="PTHR47997">
    <property type="entry name" value="MYB DOMAIN PROTEIN 55"/>
    <property type="match status" value="1"/>
</dbReference>
<accession>A0A2U1KWV7</accession>
<evidence type="ECO:0000256" key="2">
    <source>
        <dbReference type="ARBA" id="ARBA00022737"/>
    </source>
</evidence>
<organism evidence="10 11">
    <name type="scientific">Artemisia annua</name>
    <name type="common">Sweet wormwood</name>
    <dbReference type="NCBI Taxonomy" id="35608"/>
    <lineage>
        <taxon>Eukaryota</taxon>
        <taxon>Viridiplantae</taxon>
        <taxon>Streptophyta</taxon>
        <taxon>Embryophyta</taxon>
        <taxon>Tracheophyta</taxon>
        <taxon>Spermatophyta</taxon>
        <taxon>Magnoliopsida</taxon>
        <taxon>eudicotyledons</taxon>
        <taxon>Gunneridae</taxon>
        <taxon>Pentapetalae</taxon>
        <taxon>asterids</taxon>
        <taxon>campanulids</taxon>
        <taxon>Asterales</taxon>
        <taxon>Asteraceae</taxon>
        <taxon>Asteroideae</taxon>
        <taxon>Anthemideae</taxon>
        <taxon>Artemisiinae</taxon>
        <taxon>Artemisia</taxon>
    </lineage>
</organism>
<keyword evidence="5" id="KW-0010">Activator</keyword>
<dbReference type="PROSITE" id="PS51294">
    <property type="entry name" value="HTH_MYB"/>
    <property type="match status" value="3"/>
</dbReference>
<keyword evidence="11" id="KW-1185">Reference proteome</keyword>
<keyword evidence="7" id="KW-0539">Nucleus</keyword>
<keyword evidence="6" id="KW-0804">Transcription</keyword>
<evidence type="ECO:0000256" key="5">
    <source>
        <dbReference type="ARBA" id="ARBA00023159"/>
    </source>
</evidence>
<keyword evidence="2" id="KW-0677">Repeat</keyword>
<name>A0A2U1KWV7_ARTAN</name>
<dbReference type="OrthoDB" id="2143914at2759"/>
<dbReference type="Proteomes" id="UP000245207">
    <property type="component" value="Unassembled WGS sequence"/>
</dbReference>
<evidence type="ECO:0000313" key="11">
    <source>
        <dbReference type="Proteomes" id="UP000245207"/>
    </source>
</evidence>
<dbReference type="PANTHER" id="PTHR47997:SF11">
    <property type="entry name" value="TRANSCRIPTION FACTOR LAF1"/>
    <property type="match status" value="1"/>
</dbReference>
<reference evidence="10 11" key="1">
    <citation type="journal article" date="2018" name="Mol. Plant">
        <title>The genome of Artemisia annua provides insight into the evolution of Asteraceae family and artemisinin biosynthesis.</title>
        <authorList>
            <person name="Shen Q."/>
            <person name="Zhang L."/>
            <person name="Liao Z."/>
            <person name="Wang S."/>
            <person name="Yan T."/>
            <person name="Shi P."/>
            <person name="Liu M."/>
            <person name="Fu X."/>
            <person name="Pan Q."/>
            <person name="Wang Y."/>
            <person name="Lv Z."/>
            <person name="Lu X."/>
            <person name="Zhang F."/>
            <person name="Jiang W."/>
            <person name="Ma Y."/>
            <person name="Chen M."/>
            <person name="Hao X."/>
            <person name="Li L."/>
            <person name="Tang Y."/>
            <person name="Lv G."/>
            <person name="Zhou Y."/>
            <person name="Sun X."/>
            <person name="Brodelius P.E."/>
            <person name="Rose J.K.C."/>
            <person name="Tang K."/>
        </authorList>
    </citation>
    <scope>NUCLEOTIDE SEQUENCE [LARGE SCALE GENOMIC DNA]</scope>
    <source>
        <strain evidence="11">cv. Huhao1</strain>
        <tissue evidence="10">Leaf</tissue>
    </source>
</reference>
<feature type="domain" description="Myb-like" evidence="8">
    <location>
        <begin position="209"/>
        <end position="241"/>
    </location>
</feature>
<sequence length="358" mass="41010">MRFNSSDKPKLKHKRGLWSPDEDQKLRDYIMNHGLGCWSSVPIHAGLQRSGKSCRLRWINYLRPGLKRGTFTFHEDDIILTLHGMLGNKWSQISQHLPGRTDNEIKNHWHSYLKKKVDKQTDSSLQSSEADGCRKLPKILFADWLSLDQFHEFQTSGQSLVSTGTCHYAFGSQTTVMNNIQEGSSYSFADSVDHLQLEYAHQHAKMDQLSKAGIKARWSQISQHLPGRTDNEIKNHWHSYLKKKVDKQTDSSLQSSEADGCRKLPKILFADWLSLDQFHEFQTSGQSLVSTGTCYYAFGSQTTVMNNIQEGSSYSFADSVDHLQLEYAHQHVESNFYDIISDVNTCQNFNNIDAAYYL</sequence>
<evidence type="ECO:0000256" key="4">
    <source>
        <dbReference type="ARBA" id="ARBA00023125"/>
    </source>
</evidence>
<dbReference type="InterPro" id="IPR009057">
    <property type="entry name" value="Homeodomain-like_sf"/>
</dbReference>
<evidence type="ECO:0000256" key="1">
    <source>
        <dbReference type="ARBA" id="ARBA00004123"/>
    </source>
</evidence>
<comment type="subcellular location">
    <subcellularLocation>
        <location evidence="1">Nucleus</location>
    </subcellularLocation>
</comment>
<gene>
    <name evidence="10" type="ORF">CTI12_AA555580</name>
</gene>
<dbReference type="Gene3D" id="1.10.10.60">
    <property type="entry name" value="Homeodomain-like"/>
    <property type="match status" value="3"/>
</dbReference>
<dbReference type="InterPro" id="IPR051953">
    <property type="entry name" value="Plant_SW-associated_TFs"/>
</dbReference>
<comment type="caution">
    <text evidence="10">The sequence shown here is derived from an EMBL/GenBank/DDBJ whole genome shotgun (WGS) entry which is preliminary data.</text>
</comment>
<dbReference type="FunFam" id="1.10.10.60:FF:000077">
    <property type="entry name" value="MYB transcription factor"/>
    <property type="match status" value="1"/>
</dbReference>
<evidence type="ECO:0000256" key="7">
    <source>
        <dbReference type="ARBA" id="ARBA00023242"/>
    </source>
</evidence>
<dbReference type="PROSITE" id="PS50090">
    <property type="entry name" value="MYB_LIKE"/>
    <property type="match status" value="3"/>
</dbReference>
<protein>
    <submittedName>
        <fullName evidence="10">Myb domain protein 45</fullName>
    </submittedName>
</protein>
<dbReference type="CDD" id="cd00167">
    <property type="entry name" value="SANT"/>
    <property type="match status" value="3"/>
</dbReference>
<dbReference type="GO" id="GO:0045893">
    <property type="term" value="P:positive regulation of DNA-templated transcription"/>
    <property type="evidence" value="ECO:0007669"/>
    <property type="project" value="UniProtKB-ARBA"/>
</dbReference>
<dbReference type="GO" id="GO:0005634">
    <property type="term" value="C:nucleus"/>
    <property type="evidence" value="ECO:0007669"/>
    <property type="project" value="UniProtKB-SubCell"/>
</dbReference>
<dbReference type="GO" id="GO:0003677">
    <property type="term" value="F:DNA binding"/>
    <property type="evidence" value="ECO:0007669"/>
    <property type="project" value="UniProtKB-KW"/>
</dbReference>
<proteinExistence type="predicted"/>
<dbReference type="InterPro" id="IPR017930">
    <property type="entry name" value="Myb_dom"/>
</dbReference>
<keyword evidence="3" id="KW-0805">Transcription regulation</keyword>
<feature type="domain" description="Myb-like" evidence="8">
    <location>
        <begin position="63"/>
        <end position="113"/>
    </location>
</feature>
<dbReference type="AlphaFoldDB" id="A0A2U1KWV7"/>
<feature type="domain" description="Myb-like" evidence="8">
    <location>
        <begin position="10"/>
        <end position="62"/>
    </location>
</feature>
<keyword evidence="4" id="KW-0238">DNA-binding</keyword>
<feature type="domain" description="HTH myb-type" evidence="9">
    <location>
        <begin position="63"/>
        <end position="117"/>
    </location>
</feature>
<dbReference type="SUPFAM" id="SSF46689">
    <property type="entry name" value="Homeodomain-like"/>
    <property type="match status" value="2"/>
</dbReference>
<dbReference type="InterPro" id="IPR001005">
    <property type="entry name" value="SANT/Myb"/>
</dbReference>
<evidence type="ECO:0000256" key="3">
    <source>
        <dbReference type="ARBA" id="ARBA00023015"/>
    </source>
</evidence>